<evidence type="ECO:0000256" key="2">
    <source>
        <dbReference type="ARBA" id="ARBA00023015"/>
    </source>
</evidence>
<evidence type="ECO:0000313" key="7">
    <source>
        <dbReference type="EMBL" id="MCP2313676.1"/>
    </source>
</evidence>
<gene>
    <name evidence="7" type="ORF">FHR36_006875</name>
</gene>
<dbReference type="InterPro" id="IPR036388">
    <property type="entry name" value="WH-like_DNA-bd_sf"/>
</dbReference>
<accession>A0ABT1JAJ2</accession>
<evidence type="ECO:0000256" key="4">
    <source>
        <dbReference type="ARBA" id="ARBA00023125"/>
    </source>
</evidence>
<dbReference type="RefSeq" id="WP_253803738.1">
    <property type="nucleotide sequence ID" value="NZ_BAAAUB010000089.1"/>
</dbReference>
<dbReference type="Proteomes" id="UP001206483">
    <property type="component" value="Unassembled WGS sequence"/>
</dbReference>
<dbReference type="Gene3D" id="1.10.10.10">
    <property type="entry name" value="Winged helix-like DNA-binding domain superfamily/Winged helix DNA-binding domain"/>
    <property type="match status" value="1"/>
</dbReference>
<dbReference type="SUPFAM" id="SSF88659">
    <property type="entry name" value="Sigma3 and sigma4 domains of RNA polymerase sigma factors"/>
    <property type="match status" value="1"/>
</dbReference>
<dbReference type="InterPro" id="IPR013325">
    <property type="entry name" value="RNA_pol_sigma_r2"/>
</dbReference>
<comment type="caution">
    <text evidence="7">The sequence shown here is derived from an EMBL/GenBank/DDBJ whole genome shotgun (WGS) entry which is preliminary data.</text>
</comment>
<evidence type="ECO:0000256" key="1">
    <source>
        <dbReference type="ARBA" id="ARBA00010641"/>
    </source>
</evidence>
<evidence type="ECO:0000256" key="5">
    <source>
        <dbReference type="ARBA" id="ARBA00023163"/>
    </source>
</evidence>
<comment type="similarity">
    <text evidence="1">Belongs to the sigma-70 factor family. ECF subfamily.</text>
</comment>
<sequence>MTPATSTTRESDLSALSALSDAELAEALGSTPSGTSRVREVMAEVFTRHHGAVLAYARRYSRDAQTAQDLAAEAYASTYQSVARGRGPRHAWRPYLMACVRRTAMEWSAQSRDRVLLPEDFHTWAEHLADEAETEGALLAAEEMALVARAFRDLPERWQVLLWFFVVEGESAATVAQRMSMTPSGVRSLAARARAGLREAYLRAHVEEGTTMECRYFTSLLTGDARRPGRRRGKELARHLEECPGCGRVAEQFRRADRRLAAAARVPSRPDVAAAC</sequence>
<dbReference type="SUPFAM" id="SSF88946">
    <property type="entry name" value="Sigma2 domain of RNA polymerase sigma factors"/>
    <property type="match status" value="1"/>
</dbReference>
<dbReference type="PANTHER" id="PTHR43133">
    <property type="entry name" value="RNA POLYMERASE ECF-TYPE SIGMA FACTO"/>
    <property type="match status" value="1"/>
</dbReference>
<evidence type="ECO:0000256" key="3">
    <source>
        <dbReference type="ARBA" id="ARBA00023082"/>
    </source>
</evidence>
<dbReference type="NCBIfam" id="TIGR02937">
    <property type="entry name" value="sigma70-ECF"/>
    <property type="match status" value="1"/>
</dbReference>
<reference evidence="7 8" key="1">
    <citation type="submission" date="2022-06" db="EMBL/GenBank/DDBJ databases">
        <title>Sequencing the genomes of 1000 actinobacteria strains.</title>
        <authorList>
            <person name="Klenk H.-P."/>
        </authorList>
    </citation>
    <scope>NUCLEOTIDE SEQUENCE [LARGE SCALE GENOMIC DNA]</scope>
    <source>
        <strain evidence="7 8">DSM 41656</strain>
    </source>
</reference>
<dbReference type="Pfam" id="PF04542">
    <property type="entry name" value="Sigma70_r2"/>
    <property type="match status" value="1"/>
</dbReference>
<name>A0ABT1JAJ2_9ACTN</name>
<dbReference type="InterPro" id="IPR039425">
    <property type="entry name" value="RNA_pol_sigma-70-like"/>
</dbReference>
<keyword evidence="8" id="KW-1185">Reference proteome</keyword>
<dbReference type="Gene3D" id="1.10.1740.10">
    <property type="match status" value="1"/>
</dbReference>
<dbReference type="InterPro" id="IPR013324">
    <property type="entry name" value="RNA_pol_sigma_r3/r4-like"/>
</dbReference>
<dbReference type="InterPro" id="IPR007627">
    <property type="entry name" value="RNA_pol_sigma70_r2"/>
</dbReference>
<evidence type="ECO:0000259" key="6">
    <source>
        <dbReference type="Pfam" id="PF04542"/>
    </source>
</evidence>
<dbReference type="EMBL" id="JAMZDX010000007">
    <property type="protein sequence ID" value="MCP2313676.1"/>
    <property type="molecule type" value="Genomic_DNA"/>
</dbReference>
<feature type="domain" description="RNA polymerase sigma-70 region 2" evidence="6">
    <location>
        <begin position="46"/>
        <end position="107"/>
    </location>
</feature>
<organism evidence="7 8">
    <name type="scientific">Kitasatospora paracochleata</name>
    <dbReference type="NCBI Taxonomy" id="58354"/>
    <lineage>
        <taxon>Bacteria</taxon>
        <taxon>Bacillati</taxon>
        <taxon>Actinomycetota</taxon>
        <taxon>Actinomycetes</taxon>
        <taxon>Kitasatosporales</taxon>
        <taxon>Streptomycetaceae</taxon>
        <taxon>Kitasatospora</taxon>
    </lineage>
</organism>
<keyword evidence="4" id="KW-0238">DNA-binding</keyword>
<dbReference type="PANTHER" id="PTHR43133:SF8">
    <property type="entry name" value="RNA POLYMERASE SIGMA FACTOR HI_1459-RELATED"/>
    <property type="match status" value="1"/>
</dbReference>
<keyword evidence="2" id="KW-0805">Transcription regulation</keyword>
<keyword evidence="5" id="KW-0804">Transcription</keyword>
<evidence type="ECO:0000313" key="8">
    <source>
        <dbReference type="Proteomes" id="UP001206483"/>
    </source>
</evidence>
<keyword evidence="3" id="KW-0731">Sigma factor</keyword>
<dbReference type="InterPro" id="IPR014284">
    <property type="entry name" value="RNA_pol_sigma-70_dom"/>
</dbReference>
<proteinExistence type="inferred from homology"/>
<protein>
    <submittedName>
        <fullName evidence="7">RNA polymerase sigma factor (Sigma-70 family)</fullName>
    </submittedName>
</protein>